<dbReference type="GO" id="GO:0004252">
    <property type="term" value="F:serine-type endopeptidase activity"/>
    <property type="evidence" value="ECO:0007669"/>
    <property type="project" value="UniProtKB-UniRule"/>
</dbReference>
<dbReference type="Gene3D" id="2.60.120.200">
    <property type="match status" value="1"/>
</dbReference>
<evidence type="ECO:0000256" key="5">
    <source>
        <dbReference type="PROSITE-ProRule" id="PRU01240"/>
    </source>
</evidence>
<protein>
    <submittedName>
        <fullName evidence="8">S8 family serine peptidase</fullName>
    </submittedName>
</protein>
<evidence type="ECO:0000256" key="3">
    <source>
        <dbReference type="ARBA" id="ARBA00022801"/>
    </source>
</evidence>
<evidence type="ECO:0000256" key="6">
    <source>
        <dbReference type="SAM" id="SignalP"/>
    </source>
</evidence>
<feature type="active site" description="Charge relay system" evidence="5">
    <location>
        <position position="185"/>
    </location>
</feature>
<proteinExistence type="inferred from homology"/>
<dbReference type="PROSITE" id="PS00138">
    <property type="entry name" value="SUBTILASE_SER"/>
    <property type="match status" value="1"/>
</dbReference>
<reference evidence="8" key="1">
    <citation type="submission" date="2021-03" db="EMBL/GenBank/DDBJ databases">
        <title>Acanthopleuribacteraceae sp. M133.</title>
        <authorList>
            <person name="Wang G."/>
        </authorList>
    </citation>
    <scope>NUCLEOTIDE SEQUENCE</scope>
    <source>
        <strain evidence="8">M133</strain>
    </source>
</reference>
<keyword evidence="6" id="KW-0732">Signal</keyword>
<evidence type="ECO:0000313" key="9">
    <source>
        <dbReference type="Proteomes" id="UP000663929"/>
    </source>
</evidence>
<dbReference type="PRINTS" id="PR00723">
    <property type="entry name" value="SUBTILISIN"/>
</dbReference>
<dbReference type="SUPFAM" id="SSF49899">
    <property type="entry name" value="Concanavalin A-like lectins/glucanases"/>
    <property type="match status" value="1"/>
</dbReference>
<dbReference type="SUPFAM" id="SSF52743">
    <property type="entry name" value="Subtilisin-like"/>
    <property type="match status" value="1"/>
</dbReference>
<dbReference type="GO" id="GO:0006508">
    <property type="term" value="P:proteolysis"/>
    <property type="evidence" value="ECO:0007669"/>
    <property type="project" value="UniProtKB-KW"/>
</dbReference>
<sequence>MFLTRNPWRSLLCLLICSTTMAGSAKIEKEVYDAFSNDFAAMQTYGDTEEKGVRVIVHLDSGGGLTSDMQERDDDIALDLLADEVYHAQGSFLENLQSVGLLERTSTEGRPLFQVELLLTYQHAFAATVANAEVLEEIAAFEQVDKIQIDRLNKLNTVQGRNLTGSTWAANSGFRGNGIGVAVLDTNFDLLHPELGGRIQLPNGVVAAGRNFSDNSPVHSRVLDRCFHGTGTASIVRRYAPDADLYALVVFPNAYDSVIADAIDWCVANRNGVNGGSRIRIISMSLGGGRFTGTCNNTVVHTAAGLALRNGIVVLASTGNDGWTGSMGSPACSTNVISIGSTWDANNPNYAPFPPANCNDTNRRVDERACYSNTSRVLDLYAPSEEVICARCGGGTAPLGGTSSACPAAAGMIAQLFSADQSLFGNRAGIIERFQRTGVPVIGDRGEFRMDLRMAIGDCVDPPANMVAWWPLDERSGTTARDIAGNNHGTNRGCAFGSGRVDGAYYFDGSSDHISVPSRPAINLGTGDFTITAWIWTGQSDATILTKRNAADNRGYLFMVYKNRLLFQMADSSGFSNFFSSRGPVVSDNKWHHVAVVVRRNLTRSSAVFVDGNHVFTFNPTSRRGSLDTSDPLRLGQGDGIADDLRGYLDEVTIYKSVLSGHQIRNEFLAGAEGKCK</sequence>
<dbReference type="PANTHER" id="PTHR43806:SF11">
    <property type="entry name" value="CEREVISIN-RELATED"/>
    <property type="match status" value="1"/>
</dbReference>
<keyword evidence="2 5" id="KW-0645">Protease</keyword>
<dbReference type="CDD" id="cd00306">
    <property type="entry name" value="Peptidases_S8_S53"/>
    <property type="match status" value="1"/>
</dbReference>
<dbReference type="InterPro" id="IPR036852">
    <property type="entry name" value="Peptidase_S8/S53_dom_sf"/>
</dbReference>
<accession>A0A8A4TRW4</accession>
<dbReference type="Proteomes" id="UP000663929">
    <property type="component" value="Chromosome"/>
</dbReference>
<dbReference type="PROSITE" id="PS51892">
    <property type="entry name" value="SUBTILASE"/>
    <property type="match status" value="1"/>
</dbReference>
<feature type="domain" description="Peptidase S8/S53" evidence="7">
    <location>
        <begin position="176"/>
        <end position="422"/>
    </location>
</feature>
<dbReference type="AlphaFoldDB" id="A0A8A4TRW4"/>
<feature type="active site" description="Charge relay system" evidence="5">
    <location>
        <position position="403"/>
    </location>
</feature>
<feature type="active site" description="Charge relay system" evidence="5">
    <location>
        <position position="228"/>
    </location>
</feature>
<dbReference type="RefSeq" id="WP_237382399.1">
    <property type="nucleotide sequence ID" value="NZ_CP071793.1"/>
</dbReference>
<dbReference type="InterPro" id="IPR050131">
    <property type="entry name" value="Peptidase_S8_subtilisin-like"/>
</dbReference>
<dbReference type="InterPro" id="IPR013320">
    <property type="entry name" value="ConA-like_dom_sf"/>
</dbReference>
<keyword evidence="3 5" id="KW-0378">Hydrolase</keyword>
<dbReference type="KEGG" id="scor:J3U87_07430"/>
<evidence type="ECO:0000256" key="1">
    <source>
        <dbReference type="ARBA" id="ARBA00011073"/>
    </source>
</evidence>
<dbReference type="EMBL" id="CP071793">
    <property type="protein sequence ID" value="QTD52290.1"/>
    <property type="molecule type" value="Genomic_DNA"/>
</dbReference>
<evidence type="ECO:0000256" key="4">
    <source>
        <dbReference type="ARBA" id="ARBA00022825"/>
    </source>
</evidence>
<dbReference type="PANTHER" id="PTHR43806">
    <property type="entry name" value="PEPTIDASE S8"/>
    <property type="match status" value="1"/>
</dbReference>
<comment type="similarity">
    <text evidence="1 5">Belongs to the peptidase S8 family.</text>
</comment>
<dbReference type="GO" id="GO:0005615">
    <property type="term" value="C:extracellular space"/>
    <property type="evidence" value="ECO:0007669"/>
    <property type="project" value="TreeGrafter"/>
</dbReference>
<organism evidence="8 9">
    <name type="scientific">Sulfidibacter corallicola</name>
    <dbReference type="NCBI Taxonomy" id="2818388"/>
    <lineage>
        <taxon>Bacteria</taxon>
        <taxon>Pseudomonadati</taxon>
        <taxon>Acidobacteriota</taxon>
        <taxon>Holophagae</taxon>
        <taxon>Acanthopleuribacterales</taxon>
        <taxon>Acanthopleuribacteraceae</taxon>
        <taxon>Sulfidibacter</taxon>
    </lineage>
</organism>
<dbReference type="Pfam" id="PF00082">
    <property type="entry name" value="Peptidase_S8"/>
    <property type="match status" value="1"/>
</dbReference>
<keyword evidence="9" id="KW-1185">Reference proteome</keyword>
<dbReference type="InterPro" id="IPR015500">
    <property type="entry name" value="Peptidase_S8_subtilisin-rel"/>
</dbReference>
<dbReference type="Pfam" id="PF13385">
    <property type="entry name" value="Laminin_G_3"/>
    <property type="match status" value="1"/>
</dbReference>
<evidence type="ECO:0000313" key="8">
    <source>
        <dbReference type="EMBL" id="QTD52290.1"/>
    </source>
</evidence>
<feature type="signal peptide" evidence="6">
    <location>
        <begin position="1"/>
        <end position="22"/>
    </location>
</feature>
<name>A0A8A4TRW4_SULCO</name>
<evidence type="ECO:0000259" key="7">
    <source>
        <dbReference type="Pfam" id="PF00082"/>
    </source>
</evidence>
<gene>
    <name evidence="8" type="ORF">J3U87_07430</name>
</gene>
<feature type="chain" id="PRO_5035314356" evidence="6">
    <location>
        <begin position="23"/>
        <end position="677"/>
    </location>
</feature>
<dbReference type="Gene3D" id="3.40.50.200">
    <property type="entry name" value="Peptidase S8/S53 domain"/>
    <property type="match status" value="1"/>
</dbReference>
<keyword evidence="4 5" id="KW-0720">Serine protease</keyword>
<dbReference type="InterPro" id="IPR000209">
    <property type="entry name" value="Peptidase_S8/S53_dom"/>
</dbReference>
<evidence type="ECO:0000256" key="2">
    <source>
        <dbReference type="ARBA" id="ARBA00022670"/>
    </source>
</evidence>
<dbReference type="InterPro" id="IPR023828">
    <property type="entry name" value="Peptidase_S8_Ser-AS"/>
</dbReference>